<dbReference type="EMBL" id="JAKJSC010000003">
    <property type="protein sequence ID" value="MDE5419318.1"/>
    <property type="molecule type" value="Genomic_DNA"/>
</dbReference>
<comment type="caution">
    <text evidence="2">The sequence shown here is derived from an EMBL/GenBank/DDBJ whole genome shotgun (WGS) entry which is preliminary data.</text>
</comment>
<evidence type="ECO:0000313" key="3">
    <source>
        <dbReference type="Proteomes" id="UP001528920"/>
    </source>
</evidence>
<sequence length="228" mass="26669">MKKNKLLIFIVLTYLFNLNAVSQPTLDNNKLNHINGKVWIPKDNIKIYNSFFQENLSLNGSLFMSNSWVHNENFGFDLDNHNVIKNISSQDNTKRYIVLNKEELSDFTITNPIGSYHFKRGDLLHQDLNPNHYYQVIKSANKNILFLIEWNLEKKLSTAENVNFKIVADNKIYAVTSSNLHEISSKKDVYDAFQISKKEIALHFRKNNIKFRKDSPIDIVSTLQYFIH</sequence>
<dbReference type="RefSeq" id="WP_275110648.1">
    <property type="nucleotide sequence ID" value="NZ_JAKJSC010000003.1"/>
</dbReference>
<accession>A0ABT5VV73</accession>
<dbReference type="Proteomes" id="UP001528920">
    <property type="component" value="Unassembled WGS sequence"/>
</dbReference>
<feature type="chain" id="PRO_5047491729" evidence="1">
    <location>
        <begin position="23"/>
        <end position="228"/>
    </location>
</feature>
<reference evidence="2 3" key="1">
    <citation type="submission" date="2022-01" db="EMBL/GenBank/DDBJ databases">
        <title>Labilibaculum sp. nov, a marine bacterium isolated from Antarctica.</title>
        <authorList>
            <person name="Dai W."/>
        </authorList>
    </citation>
    <scope>NUCLEOTIDE SEQUENCE [LARGE SCALE GENOMIC DNA]</scope>
    <source>
        <strain evidence="2 3">DW002</strain>
    </source>
</reference>
<organism evidence="2 3">
    <name type="scientific">Paralabilibaculum antarcticum</name>
    <dbReference type="NCBI Taxonomy" id="2912572"/>
    <lineage>
        <taxon>Bacteria</taxon>
        <taxon>Pseudomonadati</taxon>
        <taxon>Bacteroidota</taxon>
        <taxon>Bacteroidia</taxon>
        <taxon>Marinilabiliales</taxon>
        <taxon>Marinifilaceae</taxon>
        <taxon>Paralabilibaculum</taxon>
    </lineage>
</organism>
<keyword evidence="3" id="KW-1185">Reference proteome</keyword>
<evidence type="ECO:0000256" key="1">
    <source>
        <dbReference type="SAM" id="SignalP"/>
    </source>
</evidence>
<gene>
    <name evidence="2" type="ORF">L3049_15060</name>
</gene>
<name>A0ABT5VV73_9BACT</name>
<keyword evidence="1" id="KW-0732">Signal</keyword>
<feature type="signal peptide" evidence="1">
    <location>
        <begin position="1"/>
        <end position="22"/>
    </location>
</feature>
<proteinExistence type="predicted"/>
<protein>
    <submittedName>
        <fullName evidence="2">Uncharacterized protein</fullName>
    </submittedName>
</protein>
<evidence type="ECO:0000313" key="2">
    <source>
        <dbReference type="EMBL" id="MDE5419318.1"/>
    </source>
</evidence>